<dbReference type="PROSITE" id="PS00463">
    <property type="entry name" value="ZN2_CY6_FUNGAL_1"/>
    <property type="match status" value="1"/>
</dbReference>
<feature type="compositionally biased region" description="Basic and acidic residues" evidence="8">
    <location>
        <begin position="15"/>
        <end position="33"/>
    </location>
</feature>
<keyword evidence="3" id="KW-0862">Zinc</keyword>
<evidence type="ECO:0000256" key="8">
    <source>
        <dbReference type="SAM" id="MobiDB-lite"/>
    </source>
</evidence>
<keyword evidence="7" id="KW-0539">Nucleus</keyword>
<evidence type="ECO:0000256" key="1">
    <source>
        <dbReference type="ARBA" id="ARBA00004123"/>
    </source>
</evidence>
<reference evidence="10 11" key="1">
    <citation type="submission" date="2016-02" db="EMBL/GenBank/DDBJ databases">
        <title>Comparative genomic and transcriptomic foundation for Pichia pastoris.</title>
        <authorList>
            <person name="Love K.R."/>
            <person name="Shah K.A."/>
            <person name="Whittaker C.A."/>
            <person name="Wu J."/>
            <person name="Bartlett M.C."/>
            <person name="Ma D."/>
            <person name="Leeson R.L."/>
            <person name="Priest M."/>
            <person name="Young S.K."/>
            <person name="Love J.C."/>
        </authorList>
    </citation>
    <scope>NUCLEOTIDE SEQUENCE [LARGE SCALE GENOMIC DNA]</scope>
    <source>
        <strain evidence="10 11">ATCC 28485</strain>
    </source>
</reference>
<evidence type="ECO:0000256" key="6">
    <source>
        <dbReference type="ARBA" id="ARBA00023163"/>
    </source>
</evidence>
<proteinExistence type="predicted"/>
<dbReference type="InterPro" id="IPR001138">
    <property type="entry name" value="Zn2Cys6_DnaBD"/>
</dbReference>
<dbReference type="GO" id="GO:0008270">
    <property type="term" value="F:zinc ion binding"/>
    <property type="evidence" value="ECO:0007669"/>
    <property type="project" value="InterPro"/>
</dbReference>
<dbReference type="GO" id="GO:0000976">
    <property type="term" value="F:transcription cis-regulatory region binding"/>
    <property type="evidence" value="ECO:0007669"/>
    <property type="project" value="TreeGrafter"/>
</dbReference>
<keyword evidence="5" id="KW-0238">DNA-binding</keyword>
<organism evidence="10 11">
    <name type="scientific">Komagataella pastoris</name>
    <name type="common">Yeast</name>
    <name type="synonym">Pichia pastoris</name>
    <dbReference type="NCBI Taxonomy" id="4922"/>
    <lineage>
        <taxon>Eukaryota</taxon>
        <taxon>Fungi</taxon>
        <taxon>Dikarya</taxon>
        <taxon>Ascomycota</taxon>
        <taxon>Saccharomycotina</taxon>
        <taxon>Pichiomycetes</taxon>
        <taxon>Pichiales</taxon>
        <taxon>Pichiaceae</taxon>
        <taxon>Komagataella</taxon>
    </lineage>
</organism>
<dbReference type="PROSITE" id="PS50048">
    <property type="entry name" value="ZN2_CY6_FUNGAL_2"/>
    <property type="match status" value="1"/>
</dbReference>
<dbReference type="CDD" id="cd00067">
    <property type="entry name" value="GAL4"/>
    <property type="match status" value="1"/>
</dbReference>
<sequence length="832" mass="93833">MKGVPILPLDKSLKRKGDQFLEDHDRLDKKPKDSLPISQSPGHRPVTSCTHCRQHKIKCNASERYPQPCQRCEKMNLSCEIDPQFRPKKGSQIQSLKNDVDELKSKIEFLTRNESLIAKALAKKETSASSSTKYMLPKTEHDPALTALGSASSSSANPVLLKDELLSNNLTNTNSPEMKNTKVPEVPDTEMKEFVLGNVKLPLDKANELHHRFVTQYLPYLPILQTSNCVELYEQSQLLFWTVILTACLSDSEPSLYISLASLIKQLAIETSWIRTPRSTHIIQALLILGTWPLPNQKVLDDCSYRFVGLSKNLSLQLGLHRGKFISEFSRTQVALANAEKWRTRTWLAVFFCEQFWSSCLGLPPSMQTDFLLEQARIDNTLPKNFRCLISLSIFQAKLVNVMGLSVTSPDGLLEPKNRAGALSILERELERLAFKLQIDDISVEIYYLYVQLMICCFAFLPETPTEDQTKYVTLAYLAATRIVTIISKMNERRQLIEYPIYVRQSVSLAVLVLFRLHLTPYLLPRYVDSARQSIVTVHRLFRNMLSAWKDVENDISRTATVLEKLNLVIITHPELFVKSEGIISRMRSHLTGSLFYDLVWCIHEARRRTLNEAQTKSKDKSKDKLANRPPPLPFYNQITKEDFTTITSTTPNGTTITTLVPTDQALLNATATATAAGLAKPTMINGIPMAMLEATGSLASSNQKEKRNKPSKDASKAVSNSQAHVNTPRRVSQNNKEPAAPKIEKLPVTESPFNSSLFNSQLDVNDVYSTASTTSSNNNPQSFLSANEEFNMNDLNNDQSFIDSIFQQQNNWSDKGDDFLGWLDTNMAPEF</sequence>
<dbReference type="PANTHER" id="PTHR31845:SF6">
    <property type="entry name" value="TRANSCRIPTION FACTOR SEF1-RELATED"/>
    <property type="match status" value="1"/>
</dbReference>
<evidence type="ECO:0000256" key="5">
    <source>
        <dbReference type="ARBA" id="ARBA00023125"/>
    </source>
</evidence>
<dbReference type="EMBL" id="CP014586">
    <property type="protein sequence ID" value="ANZ76422.1"/>
    <property type="molecule type" value="Genomic_DNA"/>
</dbReference>
<accession>A0A1B2JEK4</accession>
<dbReference type="CDD" id="cd12148">
    <property type="entry name" value="fungal_TF_MHR"/>
    <property type="match status" value="1"/>
</dbReference>
<dbReference type="GO" id="GO:0005634">
    <property type="term" value="C:nucleus"/>
    <property type="evidence" value="ECO:0007669"/>
    <property type="project" value="UniProtKB-SubCell"/>
</dbReference>
<feature type="region of interest" description="Disordered" evidence="8">
    <location>
        <begin position="15"/>
        <end position="47"/>
    </location>
</feature>
<dbReference type="InterPro" id="IPR051089">
    <property type="entry name" value="prtT"/>
</dbReference>
<keyword evidence="6" id="KW-0804">Transcription</keyword>
<dbReference type="PANTHER" id="PTHR31845">
    <property type="entry name" value="FINGER DOMAIN PROTEIN, PUTATIVE-RELATED"/>
    <property type="match status" value="1"/>
</dbReference>
<evidence type="ECO:0000256" key="7">
    <source>
        <dbReference type="ARBA" id="ARBA00023242"/>
    </source>
</evidence>
<dbReference type="Proteomes" id="UP000094565">
    <property type="component" value="Chromosome 3"/>
</dbReference>
<evidence type="ECO:0000256" key="2">
    <source>
        <dbReference type="ARBA" id="ARBA00022723"/>
    </source>
</evidence>
<feature type="compositionally biased region" description="Basic and acidic residues" evidence="8">
    <location>
        <begin position="612"/>
        <end position="627"/>
    </location>
</feature>
<evidence type="ECO:0000256" key="4">
    <source>
        <dbReference type="ARBA" id="ARBA00023015"/>
    </source>
</evidence>
<feature type="domain" description="Zn(2)-C6 fungal-type" evidence="9">
    <location>
        <begin position="48"/>
        <end position="81"/>
    </location>
</feature>
<dbReference type="InterPro" id="IPR007219">
    <property type="entry name" value="XnlR_reg_dom"/>
</dbReference>
<comment type="subcellular location">
    <subcellularLocation>
        <location evidence="1">Nucleus</location>
    </subcellularLocation>
</comment>
<dbReference type="GO" id="GO:0000981">
    <property type="term" value="F:DNA-binding transcription factor activity, RNA polymerase II-specific"/>
    <property type="evidence" value="ECO:0007669"/>
    <property type="project" value="InterPro"/>
</dbReference>
<gene>
    <name evidence="10" type="primary">SEF1</name>
    <name evidence="10" type="ORF">ATY40_BA7503604</name>
</gene>
<dbReference type="AlphaFoldDB" id="A0A1B2JEK4"/>
<keyword evidence="2" id="KW-0479">Metal-binding</keyword>
<dbReference type="InterPro" id="IPR036864">
    <property type="entry name" value="Zn2-C6_fun-type_DNA-bd_sf"/>
</dbReference>
<dbReference type="SMART" id="SM00066">
    <property type="entry name" value="GAL4"/>
    <property type="match status" value="1"/>
</dbReference>
<evidence type="ECO:0000313" key="11">
    <source>
        <dbReference type="Proteomes" id="UP000094565"/>
    </source>
</evidence>
<dbReference type="GO" id="GO:0006351">
    <property type="term" value="P:DNA-templated transcription"/>
    <property type="evidence" value="ECO:0007669"/>
    <property type="project" value="InterPro"/>
</dbReference>
<dbReference type="FunFam" id="4.10.240.10:FF:000003">
    <property type="entry name" value="C6 transcription factor (Leu3)"/>
    <property type="match status" value="1"/>
</dbReference>
<keyword evidence="4" id="KW-0805">Transcription regulation</keyword>
<feature type="compositionally biased region" description="Polar residues" evidence="8">
    <location>
        <begin position="718"/>
        <end position="737"/>
    </location>
</feature>
<dbReference type="Pfam" id="PF00172">
    <property type="entry name" value="Zn_clus"/>
    <property type="match status" value="1"/>
</dbReference>
<dbReference type="OrthoDB" id="3163292at2759"/>
<dbReference type="Pfam" id="PF04082">
    <property type="entry name" value="Fungal_trans"/>
    <property type="match status" value="1"/>
</dbReference>
<feature type="region of interest" description="Disordered" evidence="8">
    <location>
        <begin position="698"/>
        <end position="749"/>
    </location>
</feature>
<name>A0A1B2JEK4_PICPA</name>
<evidence type="ECO:0000259" key="9">
    <source>
        <dbReference type="PROSITE" id="PS50048"/>
    </source>
</evidence>
<feature type="region of interest" description="Disordered" evidence="8">
    <location>
        <begin position="612"/>
        <end position="632"/>
    </location>
</feature>
<protein>
    <submittedName>
        <fullName evidence="10">BA75_03604T0</fullName>
    </submittedName>
</protein>
<feature type="compositionally biased region" description="Polar residues" evidence="8">
    <location>
        <begin position="36"/>
        <end position="47"/>
    </location>
</feature>
<keyword evidence="11" id="KW-1185">Reference proteome</keyword>
<dbReference type="SUPFAM" id="SSF57701">
    <property type="entry name" value="Zn2/Cys6 DNA-binding domain"/>
    <property type="match status" value="1"/>
</dbReference>
<evidence type="ECO:0000256" key="3">
    <source>
        <dbReference type="ARBA" id="ARBA00022833"/>
    </source>
</evidence>
<feature type="compositionally biased region" description="Basic and acidic residues" evidence="8">
    <location>
        <begin position="704"/>
        <end position="716"/>
    </location>
</feature>
<evidence type="ECO:0000313" key="10">
    <source>
        <dbReference type="EMBL" id="ANZ76422.1"/>
    </source>
</evidence>
<dbReference type="GO" id="GO:0001216">
    <property type="term" value="F:DNA-binding transcription activator activity"/>
    <property type="evidence" value="ECO:0007669"/>
    <property type="project" value="UniProtKB-ARBA"/>
</dbReference>
<dbReference type="Gene3D" id="4.10.240.10">
    <property type="entry name" value="Zn(2)-C6 fungal-type DNA-binding domain"/>
    <property type="match status" value="1"/>
</dbReference>